<name>A0ABQ4DL71_9CELL</name>
<proteinExistence type="predicted"/>
<feature type="domain" description="N-acetyltransferase" evidence="3">
    <location>
        <begin position="8"/>
        <end position="173"/>
    </location>
</feature>
<dbReference type="InterPro" id="IPR016181">
    <property type="entry name" value="Acyl_CoA_acyltransferase"/>
</dbReference>
<dbReference type="Gene3D" id="3.40.630.30">
    <property type="match status" value="1"/>
</dbReference>
<evidence type="ECO:0000259" key="3">
    <source>
        <dbReference type="PROSITE" id="PS51186"/>
    </source>
</evidence>
<organism evidence="4 5">
    <name type="scientific">Cellulomonas phragmiteti</name>
    <dbReference type="NCBI Taxonomy" id="478780"/>
    <lineage>
        <taxon>Bacteria</taxon>
        <taxon>Bacillati</taxon>
        <taxon>Actinomycetota</taxon>
        <taxon>Actinomycetes</taxon>
        <taxon>Micrococcales</taxon>
        <taxon>Cellulomonadaceae</taxon>
        <taxon>Cellulomonas</taxon>
    </lineage>
</organism>
<gene>
    <name evidence="4" type="ORF">Cph01nite_14430</name>
</gene>
<keyword evidence="1" id="KW-0808">Transferase</keyword>
<evidence type="ECO:0000313" key="5">
    <source>
        <dbReference type="Proteomes" id="UP000614741"/>
    </source>
</evidence>
<dbReference type="SUPFAM" id="SSF55729">
    <property type="entry name" value="Acyl-CoA N-acyltransferases (Nat)"/>
    <property type="match status" value="1"/>
</dbReference>
<keyword evidence="5" id="KW-1185">Reference proteome</keyword>
<sequence length="174" mass="19470">MVEHIDEVTIRPATTDDAAAIAGVHVRSWQEAYAGIVPDEHLRALDVDERAGRWAEHLAQGPTDHVRTFVAESAGRLLGFASYGPSRDEDARRGEREIYSIYLDPGTWGHGVARDLIRTVLAEAGEHTPMSLWVLSDNTRARHFYRRHGFSPDGVERLETLGGADLLEVRYRRG</sequence>
<dbReference type="PANTHER" id="PTHR43877">
    <property type="entry name" value="AMINOALKYLPHOSPHONATE N-ACETYLTRANSFERASE-RELATED-RELATED"/>
    <property type="match status" value="1"/>
</dbReference>
<evidence type="ECO:0000256" key="1">
    <source>
        <dbReference type="ARBA" id="ARBA00022679"/>
    </source>
</evidence>
<dbReference type="EMBL" id="BONP01000006">
    <property type="protein sequence ID" value="GIG39681.1"/>
    <property type="molecule type" value="Genomic_DNA"/>
</dbReference>
<accession>A0ABQ4DL71</accession>
<protein>
    <submittedName>
        <fullName evidence="4">N-acetyltransferase</fullName>
    </submittedName>
</protein>
<keyword evidence="2" id="KW-0012">Acyltransferase</keyword>
<dbReference type="InterPro" id="IPR050832">
    <property type="entry name" value="Bact_Acetyltransf"/>
</dbReference>
<dbReference type="RefSeq" id="WP_203672722.1">
    <property type="nucleotide sequence ID" value="NZ_BONP01000006.1"/>
</dbReference>
<dbReference type="PROSITE" id="PS51186">
    <property type="entry name" value="GNAT"/>
    <property type="match status" value="1"/>
</dbReference>
<comment type="caution">
    <text evidence="4">The sequence shown here is derived from an EMBL/GenBank/DDBJ whole genome shotgun (WGS) entry which is preliminary data.</text>
</comment>
<dbReference type="InterPro" id="IPR000182">
    <property type="entry name" value="GNAT_dom"/>
</dbReference>
<dbReference type="Proteomes" id="UP000614741">
    <property type="component" value="Unassembled WGS sequence"/>
</dbReference>
<reference evidence="4 5" key="1">
    <citation type="submission" date="2021-01" db="EMBL/GenBank/DDBJ databases">
        <title>Whole genome shotgun sequence of Cellulomonas phragmiteti NBRC 110785.</title>
        <authorList>
            <person name="Komaki H."/>
            <person name="Tamura T."/>
        </authorList>
    </citation>
    <scope>NUCLEOTIDE SEQUENCE [LARGE SCALE GENOMIC DNA]</scope>
    <source>
        <strain evidence="4 5">NBRC 110785</strain>
    </source>
</reference>
<evidence type="ECO:0000256" key="2">
    <source>
        <dbReference type="ARBA" id="ARBA00023315"/>
    </source>
</evidence>
<dbReference type="Pfam" id="PF00583">
    <property type="entry name" value="Acetyltransf_1"/>
    <property type="match status" value="1"/>
</dbReference>
<evidence type="ECO:0000313" key="4">
    <source>
        <dbReference type="EMBL" id="GIG39681.1"/>
    </source>
</evidence>
<dbReference type="CDD" id="cd04301">
    <property type="entry name" value="NAT_SF"/>
    <property type="match status" value="1"/>
</dbReference>